<dbReference type="InterPro" id="IPR016856">
    <property type="entry name" value="QueF_type1"/>
</dbReference>
<comment type="pathway">
    <text evidence="5">tRNA modification; tRNA-queuosine biosynthesis.</text>
</comment>
<comment type="subcellular location">
    <subcellularLocation>
        <location evidence="5">Cytoplasm</location>
    </subcellularLocation>
</comment>
<evidence type="ECO:0000256" key="2">
    <source>
        <dbReference type="ARBA" id="ARBA00022785"/>
    </source>
</evidence>
<proteinExistence type="inferred from homology"/>
<gene>
    <name evidence="5 6" type="primary">queF</name>
    <name evidence="6" type="ORF">GCM10007043_02900</name>
</gene>
<feature type="active site" description="Thioimide intermediate" evidence="5">
    <location>
        <position position="54"/>
    </location>
</feature>
<dbReference type="Proteomes" id="UP000637720">
    <property type="component" value="Unassembled WGS sequence"/>
</dbReference>
<name>A0A8J3BAS1_9BACI</name>
<comment type="similarity">
    <text evidence="5">Belongs to the GTP cyclohydrolase I family. QueF type 1 subfamily.</text>
</comment>
<organism evidence="6 7">
    <name type="scientific">Calditerricola satsumensis</name>
    <dbReference type="NCBI Taxonomy" id="373054"/>
    <lineage>
        <taxon>Bacteria</taxon>
        <taxon>Bacillati</taxon>
        <taxon>Bacillota</taxon>
        <taxon>Bacilli</taxon>
        <taxon>Bacillales</taxon>
        <taxon>Bacillaceae</taxon>
        <taxon>Calditerricola</taxon>
    </lineage>
</organism>
<feature type="active site" description="Proton donor" evidence="5">
    <location>
        <position position="61"/>
    </location>
</feature>
<evidence type="ECO:0000256" key="5">
    <source>
        <dbReference type="HAMAP-Rule" id="MF_00818"/>
    </source>
</evidence>
<dbReference type="Gene3D" id="3.30.1130.10">
    <property type="match status" value="1"/>
</dbReference>
<dbReference type="GO" id="GO:0005737">
    <property type="term" value="C:cytoplasm"/>
    <property type="evidence" value="ECO:0007669"/>
    <property type="project" value="UniProtKB-SubCell"/>
</dbReference>
<dbReference type="PANTHER" id="PTHR34354:SF1">
    <property type="entry name" value="NADPH-DEPENDENT 7-CYANO-7-DEAZAGUANINE REDUCTASE"/>
    <property type="match status" value="1"/>
</dbReference>
<keyword evidence="3 5" id="KW-0521">NADP</keyword>
<accession>A0A8J3BAS1</accession>
<keyword evidence="2 5" id="KW-0671">Queuosine biosynthesis</keyword>
<reference evidence="6" key="1">
    <citation type="journal article" date="2014" name="Int. J. Syst. Evol. Microbiol.">
        <title>Complete genome sequence of Corynebacterium casei LMG S-19264T (=DSM 44701T), isolated from a smear-ripened cheese.</title>
        <authorList>
            <consortium name="US DOE Joint Genome Institute (JGI-PGF)"/>
            <person name="Walter F."/>
            <person name="Albersmeier A."/>
            <person name="Kalinowski J."/>
            <person name="Ruckert C."/>
        </authorList>
    </citation>
    <scope>NUCLEOTIDE SEQUENCE</scope>
    <source>
        <strain evidence="6">JCM 14719</strain>
    </source>
</reference>
<comment type="caution">
    <text evidence="6">The sequence shown here is derived from an EMBL/GenBank/DDBJ whole genome shotgun (WGS) entry which is preliminary data.</text>
</comment>
<dbReference type="HAMAP" id="MF_00818">
    <property type="entry name" value="QueF_type1"/>
    <property type="match status" value="1"/>
</dbReference>
<dbReference type="GO" id="GO:0008616">
    <property type="term" value="P:tRNA queuosine(34) biosynthetic process"/>
    <property type="evidence" value="ECO:0007669"/>
    <property type="project" value="UniProtKB-UniRule"/>
</dbReference>
<dbReference type="EC" id="1.7.1.13" evidence="5"/>
<reference evidence="6" key="2">
    <citation type="submission" date="2020-09" db="EMBL/GenBank/DDBJ databases">
        <authorList>
            <person name="Sun Q."/>
            <person name="Ohkuma M."/>
        </authorList>
    </citation>
    <scope>NUCLEOTIDE SEQUENCE</scope>
    <source>
        <strain evidence="6">JCM 14719</strain>
    </source>
</reference>
<comment type="caution">
    <text evidence="5">Lacks conserved residue(s) required for the propagation of feature annotation.</text>
</comment>
<keyword evidence="7" id="KW-1185">Reference proteome</keyword>
<comment type="function">
    <text evidence="5">Catalyzes the NADPH-dependent reduction of 7-cyano-7-deazaguanine (preQ0) to 7-aminomethyl-7-deazaguanine (preQ1).</text>
</comment>
<protein>
    <recommendedName>
        <fullName evidence="5">NADPH-dependent 7-cyano-7-deazaguanine reductase</fullName>
        <ecNumber evidence="5">1.7.1.13</ecNumber>
    </recommendedName>
    <alternativeName>
        <fullName evidence="5">7-cyano-7-carbaguanine reductase</fullName>
    </alternativeName>
    <alternativeName>
        <fullName evidence="5">NADPH-dependent nitrile oxidoreductase</fullName>
    </alternativeName>
    <alternativeName>
        <fullName evidence="5">PreQ(0) reductase</fullName>
    </alternativeName>
</protein>
<evidence type="ECO:0000256" key="1">
    <source>
        <dbReference type="ARBA" id="ARBA00022490"/>
    </source>
</evidence>
<evidence type="ECO:0000256" key="3">
    <source>
        <dbReference type="ARBA" id="ARBA00022857"/>
    </source>
</evidence>
<dbReference type="InterPro" id="IPR029500">
    <property type="entry name" value="QueF"/>
</dbReference>
<sequence>MGKHQVDHKKYENIRFDIQEEDVILTHVLETIPYEYVGKEILVEIPTSEFTSVCPWSGLPDFAEITIRYIPNEKLVEMKSLKFYLTSFRNVGIYQEHATQRILHDLVALLDPLWMEVEAVWNPRGGLSTRCLVRHRKDGYRSALLGEV</sequence>
<evidence type="ECO:0000313" key="7">
    <source>
        <dbReference type="Proteomes" id="UP000637720"/>
    </source>
</evidence>
<dbReference type="RefSeq" id="WP_054670907.1">
    <property type="nucleotide sequence ID" value="NZ_BMOF01000003.1"/>
</dbReference>
<feature type="binding site" evidence="5">
    <location>
        <begin position="95"/>
        <end position="96"/>
    </location>
    <ligand>
        <name>substrate</name>
    </ligand>
</feature>
<dbReference type="PIRSF" id="PIRSF027377">
    <property type="entry name" value="Nitrile_oxidored_QueF"/>
    <property type="match status" value="1"/>
</dbReference>
<dbReference type="PANTHER" id="PTHR34354">
    <property type="entry name" value="NADPH-DEPENDENT 7-CYANO-7-DEAZAGUANINE REDUCTASE"/>
    <property type="match status" value="1"/>
</dbReference>
<dbReference type="GO" id="GO:0033739">
    <property type="term" value="F:preQ1 synthase activity"/>
    <property type="evidence" value="ECO:0007669"/>
    <property type="project" value="UniProtKB-UniRule"/>
</dbReference>
<dbReference type="InterPro" id="IPR043133">
    <property type="entry name" value="GTP-CH-I_C/QueF"/>
</dbReference>
<keyword evidence="4 5" id="KW-0560">Oxidoreductase</keyword>
<dbReference type="InterPro" id="IPR050084">
    <property type="entry name" value="NADPH_dep_7-cyano-7-deazaG_red"/>
</dbReference>
<keyword evidence="1 5" id="KW-0963">Cytoplasm</keyword>
<dbReference type="SUPFAM" id="SSF55620">
    <property type="entry name" value="Tetrahydrobiopterin biosynthesis enzymes-like"/>
    <property type="match status" value="1"/>
</dbReference>
<dbReference type="NCBIfam" id="TIGR03139">
    <property type="entry name" value="QueF-II"/>
    <property type="match status" value="1"/>
</dbReference>
<dbReference type="AlphaFoldDB" id="A0A8J3BAS1"/>
<comment type="catalytic activity">
    <reaction evidence="5">
        <text>7-aminomethyl-7-carbaguanine + 2 NADP(+) = 7-cyano-7-carbaguanine + 2 NADPH + 3 H(+)</text>
        <dbReference type="Rhea" id="RHEA:13409"/>
        <dbReference type="ChEBI" id="CHEBI:15378"/>
        <dbReference type="ChEBI" id="CHEBI:45075"/>
        <dbReference type="ChEBI" id="CHEBI:57783"/>
        <dbReference type="ChEBI" id="CHEBI:58349"/>
        <dbReference type="ChEBI" id="CHEBI:58703"/>
        <dbReference type="EC" id="1.7.1.13"/>
    </reaction>
</comment>
<evidence type="ECO:0000256" key="4">
    <source>
        <dbReference type="ARBA" id="ARBA00023002"/>
    </source>
</evidence>
<dbReference type="EMBL" id="BMOF01000003">
    <property type="protein sequence ID" value="GGJ92648.1"/>
    <property type="molecule type" value="Genomic_DNA"/>
</dbReference>
<evidence type="ECO:0000313" key="6">
    <source>
        <dbReference type="EMBL" id="GGJ92648.1"/>
    </source>
</evidence>
<dbReference type="UniPathway" id="UPA00392"/>
<dbReference type="Pfam" id="PF14489">
    <property type="entry name" value="QueF"/>
    <property type="match status" value="1"/>
</dbReference>